<name>A0A4C1W8D4_EUMVA</name>
<dbReference type="AlphaFoldDB" id="A0A4C1W8D4"/>
<sequence>MFSHTKAYITIQMSATIVWHTVLHQERCKWFHEVQQASRSPGIVRECLISLANSSCTRGLIGLPKNFRTLHRPSAGQNSSFHCLGHAMPPRQHAASGTALAMDQRMNGISEEFWKVVLGRPSRTLRNVKQLAIKY</sequence>
<dbReference type="EMBL" id="BGZK01000497">
    <property type="protein sequence ID" value="GBP47170.1"/>
    <property type="molecule type" value="Genomic_DNA"/>
</dbReference>
<protein>
    <submittedName>
        <fullName evidence="1">Uncharacterized protein</fullName>
    </submittedName>
</protein>
<accession>A0A4C1W8D4</accession>
<reference evidence="1 2" key="1">
    <citation type="journal article" date="2019" name="Commun. Biol.">
        <title>The bagworm genome reveals a unique fibroin gene that provides high tensile strength.</title>
        <authorList>
            <person name="Kono N."/>
            <person name="Nakamura H."/>
            <person name="Ohtoshi R."/>
            <person name="Tomita M."/>
            <person name="Numata K."/>
            <person name="Arakawa K."/>
        </authorList>
    </citation>
    <scope>NUCLEOTIDE SEQUENCE [LARGE SCALE GENOMIC DNA]</scope>
</reference>
<evidence type="ECO:0000313" key="2">
    <source>
        <dbReference type="Proteomes" id="UP000299102"/>
    </source>
</evidence>
<proteinExistence type="predicted"/>
<dbReference type="Proteomes" id="UP000299102">
    <property type="component" value="Unassembled WGS sequence"/>
</dbReference>
<gene>
    <name evidence="1" type="ORF">EVAR_38282_1</name>
</gene>
<comment type="caution">
    <text evidence="1">The sequence shown here is derived from an EMBL/GenBank/DDBJ whole genome shotgun (WGS) entry which is preliminary data.</text>
</comment>
<keyword evidence="2" id="KW-1185">Reference proteome</keyword>
<evidence type="ECO:0000313" key="1">
    <source>
        <dbReference type="EMBL" id="GBP47170.1"/>
    </source>
</evidence>
<organism evidence="1 2">
    <name type="scientific">Eumeta variegata</name>
    <name type="common">Bagworm moth</name>
    <name type="synonym">Eumeta japonica</name>
    <dbReference type="NCBI Taxonomy" id="151549"/>
    <lineage>
        <taxon>Eukaryota</taxon>
        <taxon>Metazoa</taxon>
        <taxon>Ecdysozoa</taxon>
        <taxon>Arthropoda</taxon>
        <taxon>Hexapoda</taxon>
        <taxon>Insecta</taxon>
        <taxon>Pterygota</taxon>
        <taxon>Neoptera</taxon>
        <taxon>Endopterygota</taxon>
        <taxon>Lepidoptera</taxon>
        <taxon>Glossata</taxon>
        <taxon>Ditrysia</taxon>
        <taxon>Tineoidea</taxon>
        <taxon>Psychidae</taxon>
        <taxon>Oiketicinae</taxon>
        <taxon>Eumeta</taxon>
    </lineage>
</organism>